<evidence type="ECO:0008006" key="4">
    <source>
        <dbReference type="Google" id="ProtNLM"/>
    </source>
</evidence>
<dbReference type="PANTHER" id="PTHR47481">
    <property type="match status" value="1"/>
</dbReference>
<evidence type="ECO:0000313" key="2">
    <source>
        <dbReference type="EnsemblPlants" id="cds.evm.model.05.1811"/>
    </source>
</evidence>
<accession>A0A803PMY8</accession>
<evidence type="ECO:0000313" key="3">
    <source>
        <dbReference type="Proteomes" id="UP000596661"/>
    </source>
</evidence>
<protein>
    <recommendedName>
        <fullName evidence="4">Retrotransposon Copia-like N-terminal domain-containing protein</fullName>
    </recommendedName>
</protein>
<dbReference type="Pfam" id="PF14223">
    <property type="entry name" value="Retrotran_gag_2"/>
    <property type="match status" value="1"/>
</dbReference>
<reference evidence="2" key="1">
    <citation type="submission" date="2018-11" db="EMBL/GenBank/DDBJ databases">
        <authorList>
            <person name="Grassa J C."/>
        </authorList>
    </citation>
    <scope>NUCLEOTIDE SEQUENCE [LARGE SCALE GENOMIC DNA]</scope>
</reference>
<dbReference type="EnsemblPlants" id="evm.model.05.1811">
    <property type="protein sequence ID" value="cds.evm.model.05.1811"/>
    <property type="gene ID" value="evm.TU.05.1811"/>
</dbReference>
<reference evidence="2" key="2">
    <citation type="submission" date="2021-03" db="UniProtKB">
        <authorList>
            <consortium name="EnsemblPlants"/>
        </authorList>
    </citation>
    <scope>IDENTIFICATION</scope>
</reference>
<dbReference type="Gramene" id="evm.model.05.1811">
    <property type="protein sequence ID" value="cds.evm.model.05.1811"/>
    <property type="gene ID" value="evm.TU.05.1811"/>
</dbReference>
<dbReference type="EMBL" id="UZAU01000545">
    <property type="status" value="NOT_ANNOTATED_CDS"/>
    <property type="molecule type" value="Genomic_DNA"/>
</dbReference>
<dbReference type="AlphaFoldDB" id="A0A803PMY8"/>
<name>A0A803PMY8_CANSA</name>
<dbReference type="OMA" id="CETPITF"/>
<organism evidence="2 3">
    <name type="scientific">Cannabis sativa</name>
    <name type="common">Hemp</name>
    <name type="synonym">Marijuana</name>
    <dbReference type="NCBI Taxonomy" id="3483"/>
    <lineage>
        <taxon>Eukaryota</taxon>
        <taxon>Viridiplantae</taxon>
        <taxon>Streptophyta</taxon>
        <taxon>Embryophyta</taxon>
        <taxon>Tracheophyta</taxon>
        <taxon>Spermatophyta</taxon>
        <taxon>Magnoliopsida</taxon>
        <taxon>eudicotyledons</taxon>
        <taxon>Gunneridae</taxon>
        <taxon>Pentapetalae</taxon>
        <taxon>rosids</taxon>
        <taxon>fabids</taxon>
        <taxon>Rosales</taxon>
        <taxon>Cannabaceae</taxon>
        <taxon>Cannabis</taxon>
    </lineage>
</organism>
<feature type="region of interest" description="Disordered" evidence="1">
    <location>
        <begin position="362"/>
        <end position="381"/>
    </location>
</feature>
<dbReference type="PANTHER" id="PTHR47481:SF22">
    <property type="entry name" value="RETROTRANSPOSON GAG DOMAIN-CONTAINING PROTEIN"/>
    <property type="match status" value="1"/>
</dbReference>
<sequence length="381" mass="42211">MATDRPEAPENLLPNAAAPAALPNNNLLPLNLRLDRSNYPLWRSLVLAAVRAYNLDGHLLGTNPQPQRNLAGNTPNPAFQQWIRLDQFIMHWLMNSISEAMLAHVIHCQTSAEIWTVLNQLFATRSRARLLQIRGLLQSTKKGSFTIDDYFLKMKQYADSLAAAEQPISDDDLILYILGGLGSEYESVVVNLTLRIDNLTLQEVQFMLHCHEMRLNQLTTDSLTNIQANLANTNMPPQNRGGYQGNSSRGYRAIEEAVETMAIEGEGETDQSASYVAELAIWVSNVIIATNDTSQAWYLDSGATHHISNTSETLTNSKDYKGKAKVVVGLYRLQVPHSPPTTQPVKQPPKITVKPAIYNFTTSSNPVHDKSKTSSQMASAA</sequence>
<keyword evidence="3" id="KW-1185">Reference proteome</keyword>
<proteinExistence type="predicted"/>
<evidence type="ECO:0000256" key="1">
    <source>
        <dbReference type="SAM" id="MobiDB-lite"/>
    </source>
</evidence>
<dbReference type="Proteomes" id="UP000596661">
    <property type="component" value="Chromosome 5"/>
</dbReference>